<feature type="domain" description="Zn(2)-C6 fungal-type" evidence="5">
    <location>
        <begin position="31"/>
        <end position="62"/>
    </location>
</feature>
<dbReference type="CDD" id="cd00067">
    <property type="entry name" value="GAL4"/>
    <property type="match status" value="1"/>
</dbReference>
<dbReference type="SUPFAM" id="SSF57701">
    <property type="entry name" value="Zn2/Cys6 DNA-binding domain"/>
    <property type="match status" value="1"/>
</dbReference>
<evidence type="ECO:0000256" key="3">
    <source>
        <dbReference type="ARBA" id="ARBA00023242"/>
    </source>
</evidence>
<evidence type="ECO:0000313" key="7">
    <source>
        <dbReference type="Proteomes" id="UP000799439"/>
    </source>
</evidence>
<reference evidence="6" key="1">
    <citation type="journal article" date="2020" name="Stud. Mycol.">
        <title>101 Dothideomycetes genomes: a test case for predicting lifestyles and emergence of pathogens.</title>
        <authorList>
            <person name="Haridas S."/>
            <person name="Albert R."/>
            <person name="Binder M."/>
            <person name="Bloem J."/>
            <person name="Labutti K."/>
            <person name="Salamov A."/>
            <person name="Andreopoulos B."/>
            <person name="Baker S."/>
            <person name="Barry K."/>
            <person name="Bills G."/>
            <person name="Bluhm B."/>
            <person name="Cannon C."/>
            <person name="Castanera R."/>
            <person name="Culley D."/>
            <person name="Daum C."/>
            <person name="Ezra D."/>
            <person name="Gonzalez J."/>
            <person name="Henrissat B."/>
            <person name="Kuo A."/>
            <person name="Liang C."/>
            <person name="Lipzen A."/>
            <person name="Lutzoni F."/>
            <person name="Magnuson J."/>
            <person name="Mondo S."/>
            <person name="Nolan M."/>
            <person name="Ohm R."/>
            <person name="Pangilinan J."/>
            <person name="Park H.-J."/>
            <person name="Ramirez L."/>
            <person name="Alfaro M."/>
            <person name="Sun H."/>
            <person name="Tritt A."/>
            <person name="Yoshinaga Y."/>
            <person name="Zwiers L.-H."/>
            <person name="Turgeon B."/>
            <person name="Goodwin S."/>
            <person name="Spatafora J."/>
            <person name="Crous P."/>
            <person name="Grigoriev I."/>
        </authorList>
    </citation>
    <scope>NUCLEOTIDE SEQUENCE</scope>
    <source>
        <strain evidence="6">CBS 260.36</strain>
    </source>
</reference>
<dbReference type="OrthoDB" id="4934715at2759"/>
<keyword evidence="2" id="KW-0479">Metal-binding</keyword>
<dbReference type="EMBL" id="ML996081">
    <property type="protein sequence ID" value="KAF2157045.1"/>
    <property type="molecule type" value="Genomic_DNA"/>
</dbReference>
<dbReference type="InterPro" id="IPR001138">
    <property type="entry name" value="Zn2Cys6_DnaBD"/>
</dbReference>
<sequence>MFKSKLNMTQASFEAPESNSKKRKRHRETLSCLPCRDRKVACNREQPCSSCIRHKRTQDCVFVSEPIRKDSTGSNNGAASGTEQPHHDAHSRQLTRKETLDERITRMEKAVGAIDQARSRVIPAVDGTADSHGKVSFNVPDSSTAVDLQPPIRNNIFAQGRLASKTSRATYYVGSAAWTIPSPYNAFFEHEKVEQQLWGHLRRLHWVTKQLKSQTVQHETIMSVGDPSHIDDTPILNALPGDDECLVLVQRFLDSVNQIFPVVPRASFVRELHQFFADRSAASEAWVALLTAIIAVGYDISIHPLPNGTYNPDRDRLYQLTRMAQNATFAAAAKTHRPPLTVFQALLAVIIAKRFHFHWIDSNDGLSGLLGVAQRLAFSIGLHRDPRLAKQSFEAEDSLLREKVFSTYLLLEFHHSLECGHPFLLRPSDFDVRNPGGLSSPKDRHLSEFMKIFPTLATGLQFTHSNNYKPHTSEITQILQSFIAAADRLAVRPGTQETTVVSIIEMIQSSIVPTLVNRLHVAMLNIIMEHGAPDFRQRVTNDMYKPAFAIIDLMDTLMNIVNKIPVAEVRSGLQKIVFMTMRSSLYNACAYLLLFLKLSLSDTTLLNLRGPTSAALDSSFVLRKLRTMAEWSTCGFTWSFQLIKEGGGFNAYLHAVQALYRIYVETGTCDLDILSADGVKVIEAMAKGIEETYERAGYTLGPGDQPVVAIPENLRGSTSSVQESPTSFLNELDPLFFENWDWPWTDLIAGSESSWSTPATHDKVDNQFDWYENRLGSGQGGGEDV</sequence>
<dbReference type="PROSITE" id="PS00463">
    <property type="entry name" value="ZN2_CY6_FUNGAL_1"/>
    <property type="match status" value="1"/>
</dbReference>
<protein>
    <recommendedName>
        <fullName evidence="5">Zn(2)-C6 fungal-type domain-containing protein</fullName>
    </recommendedName>
</protein>
<dbReference type="CDD" id="cd12148">
    <property type="entry name" value="fungal_TF_MHR"/>
    <property type="match status" value="1"/>
</dbReference>
<dbReference type="PANTHER" id="PTHR31001">
    <property type="entry name" value="UNCHARACTERIZED TRANSCRIPTIONAL REGULATORY PROTEIN"/>
    <property type="match status" value="1"/>
</dbReference>
<dbReference type="InterPro" id="IPR050613">
    <property type="entry name" value="Sec_Metabolite_Reg"/>
</dbReference>
<dbReference type="AlphaFoldDB" id="A0A9P4JCC1"/>
<evidence type="ECO:0000259" key="5">
    <source>
        <dbReference type="PROSITE" id="PS50048"/>
    </source>
</evidence>
<dbReference type="Pfam" id="PF04082">
    <property type="entry name" value="Fungal_trans"/>
    <property type="match status" value="1"/>
</dbReference>
<dbReference type="GO" id="GO:0008270">
    <property type="term" value="F:zinc ion binding"/>
    <property type="evidence" value="ECO:0007669"/>
    <property type="project" value="InterPro"/>
</dbReference>
<dbReference type="GO" id="GO:0006351">
    <property type="term" value="P:DNA-templated transcription"/>
    <property type="evidence" value="ECO:0007669"/>
    <property type="project" value="InterPro"/>
</dbReference>
<accession>A0A9P4JCC1</accession>
<dbReference type="PANTHER" id="PTHR31001:SF40">
    <property type="entry name" value="ZN(II)2CYS6 TRANSCRIPTION FACTOR (EUROFUNG)"/>
    <property type="match status" value="1"/>
</dbReference>
<dbReference type="GO" id="GO:0005634">
    <property type="term" value="C:nucleus"/>
    <property type="evidence" value="ECO:0007669"/>
    <property type="project" value="UniProtKB-SubCell"/>
</dbReference>
<keyword evidence="7" id="KW-1185">Reference proteome</keyword>
<dbReference type="PROSITE" id="PS50048">
    <property type="entry name" value="ZN2_CY6_FUNGAL_2"/>
    <property type="match status" value="1"/>
</dbReference>
<feature type="compositionally biased region" description="Polar residues" evidence="4">
    <location>
        <begin position="72"/>
        <end position="83"/>
    </location>
</feature>
<feature type="region of interest" description="Disordered" evidence="4">
    <location>
        <begin position="1"/>
        <end position="28"/>
    </location>
</feature>
<dbReference type="Proteomes" id="UP000799439">
    <property type="component" value="Unassembled WGS sequence"/>
</dbReference>
<feature type="compositionally biased region" description="Basic and acidic residues" evidence="4">
    <location>
        <begin position="84"/>
        <end position="98"/>
    </location>
</feature>
<dbReference type="SMART" id="SM00066">
    <property type="entry name" value="GAL4"/>
    <property type="match status" value="1"/>
</dbReference>
<evidence type="ECO:0000256" key="2">
    <source>
        <dbReference type="ARBA" id="ARBA00022723"/>
    </source>
</evidence>
<dbReference type="Pfam" id="PF00172">
    <property type="entry name" value="Zn_clus"/>
    <property type="match status" value="1"/>
</dbReference>
<organism evidence="6 7">
    <name type="scientific">Myriangium duriaei CBS 260.36</name>
    <dbReference type="NCBI Taxonomy" id="1168546"/>
    <lineage>
        <taxon>Eukaryota</taxon>
        <taxon>Fungi</taxon>
        <taxon>Dikarya</taxon>
        <taxon>Ascomycota</taxon>
        <taxon>Pezizomycotina</taxon>
        <taxon>Dothideomycetes</taxon>
        <taxon>Dothideomycetidae</taxon>
        <taxon>Myriangiales</taxon>
        <taxon>Myriangiaceae</taxon>
        <taxon>Myriangium</taxon>
    </lineage>
</organism>
<evidence type="ECO:0000256" key="1">
    <source>
        <dbReference type="ARBA" id="ARBA00004123"/>
    </source>
</evidence>
<comment type="subcellular location">
    <subcellularLocation>
        <location evidence="1">Nucleus</location>
    </subcellularLocation>
</comment>
<name>A0A9P4JCC1_9PEZI</name>
<feature type="region of interest" description="Disordered" evidence="4">
    <location>
        <begin position="67"/>
        <end position="98"/>
    </location>
</feature>
<dbReference type="Gene3D" id="4.10.240.10">
    <property type="entry name" value="Zn(2)-C6 fungal-type DNA-binding domain"/>
    <property type="match status" value="1"/>
</dbReference>
<keyword evidence="3" id="KW-0539">Nucleus</keyword>
<dbReference type="InterPro" id="IPR007219">
    <property type="entry name" value="XnlR_reg_dom"/>
</dbReference>
<dbReference type="GO" id="GO:0000981">
    <property type="term" value="F:DNA-binding transcription factor activity, RNA polymerase II-specific"/>
    <property type="evidence" value="ECO:0007669"/>
    <property type="project" value="InterPro"/>
</dbReference>
<dbReference type="InterPro" id="IPR036864">
    <property type="entry name" value="Zn2-C6_fun-type_DNA-bd_sf"/>
</dbReference>
<comment type="caution">
    <text evidence="6">The sequence shown here is derived from an EMBL/GenBank/DDBJ whole genome shotgun (WGS) entry which is preliminary data.</text>
</comment>
<gene>
    <name evidence="6" type="ORF">K461DRAFT_317207</name>
</gene>
<feature type="compositionally biased region" description="Polar residues" evidence="4">
    <location>
        <begin position="1"/>
        <end position="12"/>
    </location>
</feature>
<evidence type="ECO:0000256" key="4">
    <source>
        <dbReference type="SAM" id="MobiDB-lite"/>
    </source>
</evidence>
<evidence type="ECO:0000313" key="6">
    <source>
        <dbReference type="EMBL" id="KAF2157045.1"/>
    </source>
</evidence>
<proteinExistence type="predicted"/>
<dbReference type="GO" id="GO:0003677">
    <property type="term" value="F:DNA binding"/>
    <property type="evidence" value="ECO:0007669"/>
    <property type="project" value="InterPro"/>
</dbReference>